<dbReference type="AlphaFoldDB" id="A0A328D7L1"/>
<feature type="coiled-coil region" evidence="2">
    <location>
        <begin position="120"/>
        <end position="226"/>
    </location>
</feature>
<feature type="compositionally biased region" description="Basic residues" evidence="3">
    <location>
        <begin position="441"/>
        <end position="466"/>
    </location>
</feature>
<feature type="compositionally biased region" description="Low complexity" evidence="3">
    <location>
        <begin position="411"/>
        <end position="423"/>
    </location>
</feature>
<feature type="compositionally biased region" description="Low complexity" evidence="3">
    <location>
        <begin position="467"/>
        <end position="478"/>
    </location>
</feature>
<dbReference type="PANTHER" id="PTHR31342">
    <property type="entry name" value="PROTEIN CHUP1, CHLOROPLASTIC"/>
    <property type="match status" value="1"/>
</dbReference>
<keyword evidence="6" id="KW-1185">Reference proteome</keyword>
<evidence type="ECO:0000256" key="2">
    <source>
        <dbReference type="SAM" id="Coils"/>
    </source>
</evidence>
<dbReference type="InterPro" id="IPR040265">
    <property type="entry name" value="CHUP1/IPGA1-like"/>
</dbReference>
<feature type="compositionally biased region" description="Polar residues" evidence="3">
    <location>
        <begin position="424"/>
        <end position="440"/>
    </location>
</feature>
<evidence type="ECO:0000313" key="6">
    <source>
        <dbReference type="Proteomes" id="UP000249390"/>
    </source>
</evidence>
<sequence>MRGRRNFGPLLLKYGVAVCLSLGGILYTILRNRGIKPSKRTPLLPPSTDYDHSLQTTPPSHSKQSLQTTPCACASGSVASGKCAGLSDISGPSESFRFEGKGVELQYQVSALREYISVEREEHDEEVRRLKGIVKTLKERERNLEIKLLEYYGLKEQETVVKELQNRININNMEAKLFALKIESLKADKKKLEAQMADSATVVSELEAARVKVKQLKKKLRHEAENRKEQVCALQEKYMKLQNVEKKALETLHSQEKKLLEVESDAHTKVQRIAELEIEAEELRSCNNSLRTENSELAQRLEYVQIIATSVLDDEEMEALVAEAERLRKQNADMEKEIEQLRSHRCSDAEELVYLRWVNACLRYELRNYQPDPDKTVARDLSKTLSPKSEERAKQLILEYARREEGVGPHSGSSERSSSSQASFFTPTEDTSICSSTPTTHKAHTSGKRKVFGKMMRLLRGKHKSRSSSSQGSFGGSKHFQEVEEEGEEGGMSRKGLAHQESFRTPELVKYADALKEGRNLPSSRGSRRSASFGSLA</sequence>
<accession>A0A328D7L1</accession>
<evidence type="ECO:0000256" key="1">
    <source>
        <dbReference type="ARBA" id="ARBA00023054"/>
    </source>
</evidence>
<name>A0A328D7L1_9ASTE</name>
<dbReference type="PANTHER" id="PTHR31342:SF4">
    <property type="entry name" value="ACTIN BINDING PROTEIN FAMILY"/>
    <property type="match status" value="1"/>
</dbReference>
<dbReference type="EMBL" id="NQVE01000183">
    <property type="protein sequence ID" value="RAL41767.1"/>
    <property type="molecule type" value="Genomic_DNA"/>
</dbReference>
<feature type="coiled-coil region" evidence="2">
    <location>
        <begin position="273"/>
        <end position="344"/>
    </location>
</feature>
<organism evidence="5 6">
    <name type="scientific">Cuscuta australis</name>
    <dbReference type="NCBI Taxonomy" id="267555"/>
    <lineage>
        <taxon>Eukaryota</taxon>
        <taxon>Viridiplantae</taxon>
        <taxon>Streptophyta</taxon>
        <taxon>Embryophyta</taxon>
        <taxon>Tracheophyta</taxon>
        <taxon>Spermatophyta</taxon>
        <taxon>Magnoliopsida</taxon>
        <taxon>eudicotyledons</taxon>
        <taxon>Gunneridae</taxon>
        <taxon>Pentapetalae</taxon>
        <taxon>asterids</taxon>
        <taxon>lamiids</taxon>
        <taxon>Solanales</taxon>
        <taxon>Convolvulaceae</taxon>
        <taxon>Cuscuteae</taxon>
        <taxon>Cuscuta</taxon>
        <taxon>Cuscuta subgen. Grammica</taxon>
        <taxon>Cuscuta sect. Cleistogrammica</taxon>
    </lineage>
</organism>
<dbReference type="GO" id="GO:0055028">
    <property type="term" value="C:cortical microtubule"/>
    <property type="evidence" value="ECO:0007669"/>
    <property type="project" value="TreeGrafter"/>
</dbReference>
<keyword evidence="4" id="KW-1133">Transmembrane helix</keyword>
<evidence type="ECO:0000256" key="3">
    <source>
        <dbReference type="SAM" id="MobiDB-lite"/>
    </source>
</evidence>
<evidence type="ECO:0000313" key="5">
    <source>
        <dbReference type="EMBL" id="RAL41767.1"/>
    </source>
</evidence>
<protein>
    <recommendedName>
        <fullName evidence="7">Protein CHUP1, chloroplastic</fullName>
    </recommendedName>
</protein>
<evidence type="ECO:0000256" key="4">
    <source>
        <dbReference type="SAM" id="Phobius"/>
    </source>
</evidence>
<proteinExistence type="predicted"/>
<gene>
    <name evidence="5" type="ORF">DM860_008949</name>
</gene>
<feature type="transmembrane region" description="Helical" evidence="4">
    <location>
        <begin position="12"/>
        <end position="30"/>
    </location>
</feature>
<feature type="compositionally biased region" description="Low complexity" evidence="3">
    <location>
        <begin position="523"/>
        <end position="537"/>
    </location>
</feature>
<reference evidence="5 6" key="1">
    <citation type="submission" date="2018-06" db="EMBL/GenBank/DDBJ databases">
        <title>The Genome of Cuscuta australis (Dodder) Provides Insight into the Evolution of Plant Parasitism.</title>
        <authorList>
            <person name="Liu H."/>
        </authorList>
    </citation>
    <scope>NUCLEOTIDE SEQUENCE [LARGE SCALE GENOMIC DNA]</scope>
    <source>
        <strain evidence="6">cv. Yunnan</strain>
        <tissue evidence="5">Vines</tissue>
    </source>
</reference>
<dbReference type="GO" id="GO:0072699">
    <property type="term" value="P:protein localization to cortical microtubule cytoskeleton"/>
    <property type="evidence" value="ECO:0007669"/>
    <property type="project" value="TreeGrafter"/>
</dbReference>
<comment type="caution">
    <text evidence="5">The sequence shown here is derived from an EMBL/GenBank/DDBJ whole genome shotgun (WGS) entry which is preliminary data.</text>
</comment>
<evidence type="ECO:0008006" key="7">
    <source>
        <dbReference type="Google" id="ProtNLM"/>
    </source>
</evidence>
<keyword evidence="4" id="KW-0472">Membrane</keyword>
<keyword evidence="4" id="KW-0812">Transmembrane</keyword>
<feature type="region of interest" description="Disordered" evidence="3">
    <location>
        <begin position="403"/>
        <end position="537"/>
    </location>
</feature>
<dbReference type="Proteomes" id="UP000249390">
    <property type="component" value="Unassembled WGS sequence"/>
</dbReference>
<feature type="region of interest" description="Disordered" evidence="3">
    <location>
        <begin position="37"/>
        <end position="68"/>
    </location>
</feature>
<keyword evidence="1 2" id="KW-0175">Coiled coil</keyword>
<feature type="compositionally biased region" description="Polar residues" evidence="3">
    <location>
        <begin position="53"/>
        <end position="68"/>
    </location>
</feature>